<dbReference type="AlphaFoldDB" id="C2EKU8"/>
<dbReference type="STRING" id="525365.HMPREF0548_0266"/>
<dbReference type="PROSITE" id="PS50850">
    <property type="entry name" value="MFS"/>
    <property type="match status" value="1"/>
</dbReference>
<comment type="caution">
    <text evidence="8">The sequence shown here is derived from an EMBL/GenBank/DDBJ whole genome shotgun (WGS) entry which is preliminary data.</text>
</comment>
<keyword evidence="5 6" id="KW-0472">Membrane</keyword>
<keyword evidence="2" id="KW-0813">Transport</keyword>
<feature type="transmembrane region" description="Helical" evidence="6">
    <location>
        <begin position="253"/>
        <end position="275"/>
    </location>
</feature>
<dbReference type="Proteomes" id="UP000005583">
    <property type="component" value="Unassembled WGS sequence"/>
</dbReference>
<dbReference type="InterPro" id="IPR036259">
    <property type="entry name" value="MFS_trans_sf"/>
</dbReference>
<feature type="transmembrane region" description="Helical" evidence="6">
    <location>
        <begin position="114"/>
        <end position="139"/>
    </location>
</feature>
<organism evidence="8 9">
    <name type="scientific">Lactobacillus ultunensis DSM 16047</name>
    <dbReference type="NCBI Taxonomy" id="525365"/>
    <lineage>
        <taxon>Bacteria</taxon>
        <taxon>Bacillati</taxon>
        <taxon>Bacillota</taxon>
        <taxon>Bacilli</taxon>
        <taxon>Lactobacillales</taxon>
        <taxon>Lactobacillaceae</taxon>
        <taxon>Lactobacillus</taxon>
    </lineage>
</organism>
<dbReference type="InterPro" id="IPR011701">
    <property type="entry name" value="MFS"/>
</dbReference>
<feature type="transmembrane region" description="Helical" evidence="6">
    <location>
        <begin position="91"/>
        <end position="108"/>
    </location>
</feature>
<dbReference type="PANTHER" id="PTHR23531:SF1">
    <property type="entry name" value="QUINOLENE RESISTANCE PROTEIN NORA"/>
    <property type="match status" value="1"/>
</dbReference>
<keyword evidence="9" id="KW-1185">Reference proteome</keyword>
<proteinExistence type="predicted"/>
<evidence type="ECO:0000256" key="2">
    <source>
        <dbReference type="ARBA" id="ARBA00022448"/>
    </source>
</evidence>
<reference evidence="8 9" key="1">
    <citation type="submission" date="2009-01" db="EMBL/GenBank/DDBJ databases">
        <authorList>
            <person name="Qin X."/>
            <person name="Bachman B."/>
            <person name="Battles P."/>
            <person name="Bell A."/>
            <person name="Bess C."/>
            <person name="Bickham C."/>
            <person name="Chaboub L."/>
            <person name="Chen D."/>
            <person name="Coyle M."/>
            <person name="Deiros D.R."/>
            <person name="Dinh H."/>
            <person name="Forbes L."/>
            <person name="Fowler G."/>
            <person name="Francisco L."/>
            <person name="Fu Q."/>
            <person name="Gubbala S."/>
            <person name="Hale W."/>
            <person name="Han Y."/>
            <person name="Hemphill L."/>
            <person name="Highlander S.K."/>
            <person name="Hirani K."/>
            <person name="Hogues M."/>
            <person name="Jackson L."/>
            <person name="Jakkamsetti A."/>
            <person name="Javaid M."/>
            <person name="Jiang H."/>
            <person name="Korchina V."/>
            <person name="Kovar C."/>
            <person name="Lara F."/>
            <person name="Lee S."/>
            <person name="Mata R."/>
            <person name="Mathew T."/>
            <person name="Moen C."/>
            <person name="Morales K."/>
            <person name="Munidasa M."/>
            <person name="Nazareth L."/>
            <person name="Ngo R."/>
            <person name="Nguyen L."/>
            <person name="Okwuonu G."/>
            <person name="Ongeri F."/>
            <person name="Patil S."/>
            <person name="Petrosino J."/>
            <person name="Pham C."/>
            <person name="Pham P."/>
            <person name="Pu L.-L."/>
            <person name="Puazo M."/>
            <person name="Raj R."/>
            <person name="Reid J."/>
            <person name="Rouhana J."/>
            <person name="Saada N."/>
            <person name="Shang Y."/>
            <person name="Simmons D."/>
            <person name="Thornton R."/>
            <person name="Warren J."/>
            <person name="Weissenberger G."/>
            <person name="Zhang J."/>
            <person name="Zhang L."/>
            <person name="Zhou C."/>
            <person name="Zhu D."/>
            <person name="Muzny D."/>
            <person name="Worley K."/>
            <person name="Gibbs R."/>
        </authorList>
    </citation>
    <scope>NUCLEOTIDE SEQUENCE [LARGE SCALE GENOMIC DNA]</scope>
    <source>
        <strain evidence="8 9">DSM 16047</strain>
    </source>
</reference>
<sequence>MDSCTIESRIGEINLAKKKSIYTKDVVLVMAASFFFMFSTMFVNPLINGYAKELGASSAFAGIIVGIMSVAAMFLRPVAGNLTDKFSKYRLSFIGGVLILIGVLGYVFTPSSAWLLLFRLINGTGYVLCTVCMTTWLAFLVPRQHVGEAMGFYGLMNALAMALAPALSINIYQKIGYRESLIASAISALLMVVAIQFVGDHAKPIVKDRGKMPKKHFKIIQMNVLPVAILTTLFAAPYFITQADIVTYVEQKHLSVAVGSYFLIYAVVLLIIRIGLKRYFDTVRFGVWFWISLLSTTAYIILLAVMNNNWQMALAAAGMAMGYGIIYSVLQSTALLLAPIEEQGLASSTFYLGLDIAMAFGPMVSGVIDSVFPIQWFYPVELVLIPFMLLVYFIWRKRLNNAIDYH</sequence>
<evidence type="ECO:0000256" key="5">
    <source>
        <dbReference type="ARBA" id="ARBA00023136"/>
    </source>
</evidence>
<accession>C2EKU8</accession>
<dbReference type="InterPro" id="IPR052714">
    <property type="entry name" value="MFS_Exporter"/>
</dbReference>
<feature type="transmembrane region" description="Helical" evidence="6">
    <location>
        <begin position="59"/>
        <end position="79"/>
    </location>
</feature>
<feature type="transmembrane region" description="Helical" evidence="6">
    <location>
        <begin position="312"/>
        <end position="338"/>
    </location>
</feature>
<feature type="transmembrane region" description="Helical" evidence="6">
    <location>
        <begin position="220"/>
        <end position="241"/>
    </location>
</feature>
<feature type="transmembrane region" description="Helical" evidence="6">
    <location>
        <begin position="350"/>
        <end position="368"/>
    </location>
</feature>
<name>C2EKU8_9LACO</name>
<feature type="transmembrane region" description="Helical" evidence="6">
    <location>
        <begin position="181"/>
        <end position="199"/>
    </location>
</feature>
<dbReference type="GO" id="GO:0005886">
    <property type="term" value="C:plasma membrane"/>
    <property type="evidence" value="ECO:0007669"/>
    <property type="project" value="UniProtKB-SubCell"/>
</dbReference>
<dbReference type="HOGENOM" id="CLU_001265_10_13_9"/>
<evidence type="ECO:0000313" key="9">
    <source>
        <dbReference type="Proteomes" id="UP000005583"/>
    </source>
</evidence>
<evidence type="ECO:0000313" key="8">
    <source>
        <dbReference type="EMBL" id="EEJ72805.1"/>
    </source>
</evidence>
<evidence type="ECO:0000256" key="1">
    <source>
        <dbReference type="ARBA" id="ARBA00004651"/>
    </source>
</evidence>
<feature type="transmembrane region" description="Helical" evidence="6">
    <location>
        <begin position="374"/>
        <end position="395"/>
    </location>
</feature>
<dbReference type="GO" id="GO:0022857">
    <property type="term" value="F:transmembrane transporter activity"/>
    <property type="evidence" value="ECO:0007669"/>
    <property type="project" value="InterPro"/>
</dbReference>
<feature type="transmembrane region" description="Helical" evidence="6">
    <location>
        <begin position="26"/>
        <end position="47"/>
    </location>
</feature>
<dbReference type="SUPFAM" id="SSF103473">
    <property type="entry name" value="MFS general substrate transporter"/>
    <property type="match status" value="1"/>
</dbReference>
<evidence type="ECO:0000256" key="3">
    <source>
        <dbReference type="ARBA" id="ARBA00022692"/>
    </source>
</evidence>
<feature type="domain" description="Major facilitator superfamily (MFS) profile" evidence="7">
    <location>
        <begin position="25"/>
        <end position="399"/>
    </location>
</feature>
<dbReference type="eggNOG" id="COG2814">
    <property type="taxonomic scope" value="Bacteria"/>
</dbReference>
<dbReference type="PANTHER" id="PTHR23531">
    <property type="entry name" value="QUINOLENE RESISTANCE PROTEIN NORA"/>
    <property type="match status" value="1"/>
</dbReference>
<dbReference type="EMBL" id="ACGU01000014">
    <property type="protein sequence ID" value="EEJ72805.1"/>
    <property type="molecule type" value="Genomic_DNA"/>
</dbReference>
<keyword evidence="4 6" id="KW-1133">Transmembrane helix</keyword>
<dbReference type="Gene3D" id="1.20.1250.20">
    <property type="entry name" value="MFS general substrate transporter like domains"/>
    <property type="match status" value="1"/>
</dbReference>
<keyword evidence="3 6" id="KW-0812">Transmembrane</keyword>
<feature type="transmembrane region" description="Helical" evidence="6">
    <location>
        <begin position="151"/>
        <end position="169"/>
    </location>
</feature>
<dbReference type="InterPro" id="IPR020846">
    <property type="entry name" value="MFS_dom"/>
</dbReference>
<comment type="subcellular location">
    <subcellularLocation>
        <location evidence="1">Cell membrane</location>
        <topology evidence="1">Multi-pass membrane protein</topology>
    </subcellularLocation>
</comment>
<dbReference type="CDD" id="cd17489">
    <property type="entry name" value="MFS_YfcJ_like"/>
    <property type="match status" value="1"/>
</dbReference>
<gene>
    <name evidence="8" type="ORF">HMPREF0548_0266</name>
</gene>
<evidence type="ECO:0000256" key="6">
    <source>
        <dbReference type="SAM" id="Phobius"/>
    </source>
</evidence>
<evidence type="ECO:0000256" key="4">
    <source>
        <dbReference type="ARBA" id="ARBA00022989"/>
    </source>
</evidence>
<feature type="transmembrane region" description="Helical" evidence="6">
    <location>
        <begin position="287"/>
        <end position="306"/>
    </location>
</feature>
<dbReference type="Pfam" id="PF07690">
    <property type="entry name" value="MFS_1"/>
    <property type="match status" value="1"/>
</dbReference>
<protein>
    <submittedName>
        <fullName evidence="8">Transporter, major facilitator family protein</fullName>
    </submittedName>
</protein>
<evidence type="ECO:0000259" key="7">
    <source>
        <dbReference type="PROSITE" id="PS50850"/>
    </source>
</evidence>